<keyword evidence="2" id="KW-0805">Transcription regulation</keyword>
<dbReference type="RefSeq" id="WP_179666377.1">
    <property type="nucleotide sequence ID" value="NZ_JACCFP010000001.1"/>
</dbReference>
<dbReference type="InterPro" id="IPR036388">
    <property type="entry name" value="WH-like_DNA-bd_sf"/>
</dbReference>
<feature type="domain" description="RNA polymerase sigma factor 70 region 4 type 2" evidence="7">
    <location>
        <begin position="105"/>
        <end position="155"/>
    </location>
</feature>
<evidence type="ECO:0000313" key="8">
    <source>
        <dbReference type="EMBL" id="NYI99766.1"/>
    </source>
</evidence>
<dbReference type="Proteomes" id="UP000530424">
    <property type="component" value="Unassembled WGS sequence"/>
</dbReference>
<evidence type="ECO:0000259" key="7">
    <source>
        <dbReference type="Pfam" id="PF08281"/>
    </source>
</evidence>
<evidence type="ECO:0000256" key="5">
    <source>
        <dbReference type="ARBA" id="ARBA00023163"/>
    </source>
</evidence>
<dbReference type="CDD" id="cd06171">
    <property type="entry name" value="Sigma70_r4"/>
    <property type="match status" value="1"/>
</dbReference>
<reference evidence="8 9" key="1">
    <citation type="submission" date="2020-07" db="EMBL/GenBank/DDBJ databases">
        <title>Sequencing the genomes of 1000 actinobacteria strains.</title>
        <authorList>
            <person name="Klenk H.-P."/>
        </authorList>
    </citation>
    <scope>NUCLEOTIDE SEQUENCE [LARGE SCALE GENOMIC DNA]</scope>
    <source>
        <strain evidence="8 9">DSM 103833</strain>
    </source>
</reference>
<dbReference type="EMBL" id="JACCFP010000001">
    <property type="protein sequence ID" value="NYI99766.1"/>
    <property type="molecule type" value="Genomic_DNA"/>
</dbReference>
<evidence type="ECO:0000256" key="1">
    <source>
        <dbReference type="ARBA" id="ARBA00010641"/>
    </source>
</evidence>
<dbReference type="Gene3D" id="1.10.1740.10">
    <property type="match status" value="1"/>
</dbReference>
<dbReference type="InterPro" id="IPR013249">
    <property type="entry name" value="RNA_pol_sigma70_r4_t2"/>
</dbReference>
<dbReference type="InterPro" id="IPR014284">
    <property type="entry name" value="RNA_pol_sigma-70_dom"/>
</dbReference>
<gene>
    <name evidence="8" type="ORF">HNR19_000465</name>
</gene>
<dbReference type="Gene3D" id="1.10.10.10">
    <property type="entry name" value="Winged helix-like DNA-binding domain superfamily/Winged helix DNA-binding domain"/>
    <property type="match status" value="1"/>
</dbReference>
<dbReference type="GO" id="GO:0003677">
    <property type="term" value="F:DNA binding"/>
    <property type="evidence" value="ECO:0007669"/>
    <property type="project" value="UniProtKB-KW"/>
</dbReference>
<protein>
    <submittedName>
        <fullName evidence="8">RNA polymerase sigma-70 factor (Sigma-E family)</fullName>
    </submittedName>
</protein>
<dbReference type="Pfam" id="PF08281">
    <property type="entry name" value="Sigma70_r4_2"/>
    <property type="match status" value="1"/>
</dbReference>
<evidence type="ECO:0000313" key="9">
    <source>
        <dbReference type="Proteomes" id="UP000530424"/>
    </source>
</evidence>
<evidence type="ECO:0000259" key="6">
    <source>
        <dbReference type="Pfam" id="PF04542"/>
    </source>
</evidence>
<dbReference type="SUPFAM" id="SSF88946">
    <property type="entry name" value="Sigma2 domain of RNA polymerase sigma factors"/>
    <property type="match status" value="1"/>
</dbReference>
<feature type="domain" description="RNA polymerase sigma-70 region 2" evidence="6">
    <location>
        <begin position="16"/>
        <end position="77"/>
    </location>
</feature>
<dbReference type="InterPro" id="IPR014325">
    <property type="entry name" value="RNA_pol_sigma-E_actinobac"/>
</dbReference>
<dbReference type="SUPFAM" id="SSF88659">
    <property type="entry name" value="Sigma3 and sigma4 domains of RNA polymerase sigma factors"/>
    <property type="match status" value="1"/>
</dbReference>
<dbReference type="GO" id="GO:0006352">
    <property type="term" value="P:DNA-templated transcription initiation"/>
    <property type="evidence" value="ECO:0007669"/>
    <property type="project" value="InterPro"/>
</dbReference>
<dbReference type="InterPro" id="IPR007627">
    <property type="entry name" value="RNA_pol_sigma70_r2"/>
</dbReference>
<comment type="caution">
    <text evidence="8">The sequence shown here is derived from an EMBL/GenBank/DDBJ whole genome shotgun (WGS) entry which is preliminary data.</text>
</comment>
<dbReference type="NCBIfam" id="TIGR02937">
    <property type="entry name" value="sigma70-ECF"/>
    <property type="match status" value="1"/>
</dbReference>
<organism evidence="8 9">
    <name type="scientific">Nocardioides thalensis</name>
    <dbReference type="NCBI Taxonomy" id="1914755"/>
    <lineage>
        <taxon>Bacteria</taxon>
        <taxon>Bacillati</taxon>
        <taxon>Actinomycetota</taxon>
        <taxon>Actinomycetes</taxon>
        <taxon>Propionibacteriales</taxon>
        <taxon>Nocardioidaceae</taxon>
        <taxon>Nocardioides</taxon>
    </lineage>
</organism>
<dbReference type="InterPro" id="IPR013325">
    <property type="entry name" value="RNA_pol_sigma_r2"/>
</dbReference>
<dbReference type="AlphaFoldDB" id="A0A853BY44"/>
<proteinExistence type="inferred from homology"/>
<keyword evidence="3" id="KW-0731">Sigma factor</keyword>
<keyword evidence="9" id="KW-1185">Reference proteome</keyword>
<name>A0A853BY44_9ACTN</name>
<evidence type="ECO:0000256" key="3">
    <source>
        <dbReference type="ARBA" id="ARBA00023082"/>
    </source>
</evidence>
<keyword evidence="4" id="KW-0238">DNA-binding</keyword>
<dbReference type="PANTHER" id="PTHR43133:SF50">
    <property type="entry name" value="ECF RNA POLYMERASE SIGMA FACTOR SIGM"/>
    <property type="match status" value="1"/>
</dbReference>
<evidence type="ECO:0000256" key="4">
    <source>
        <dbReference type="ARBA" id="ARBA00023125"/>
    </source>
</evidence>
<dbReference type="InterPro" id="IPR013324">
    <property type="entry name" value="RNA_pol_sigma_r3/r4-like"/>
</dbReference>
<keyword evidence="5" id="KW-0804">Transcription</keyword>
<dbReference type="InterPro" id="IPR039425">
    <property type="entry name" value="RNA_pol_sigma-70-like"/>
</dbReference>
<dbReference type="GO" id="GO:0016987">
    <property type="term" value="F:sigma factor activity"/>
    <property type="evidence" value="ECO:0007669"/>
    <property type="project" value="UniProtKB-KW"/>
</dbReference>
<evidence type="ECO:0000256" key="2">
    <source>
        <dbReference type="ARBA" id="ARBA00023015"/>
    </source>
</evidence>
<comment type="similarity">
    <text evidence="1">Belongs to the sigma-70 factor family. ECF subfamily.</text>
</comment>
<sequence>MRSRRDQDTAFADFVRAERGRLVATGRLLTAGDVHLAEDLVQTALTRVYLAWSKVRTDRSAYARKVLVNSFIDHKRRPFVRRESATDEPPDSPVAANDEGLDPTLVAALAELPPRMRAAVVLRHVHDLSVDEVAGLLGCSTGNVKSQTARGLDKLRATLTPATTPGENA</sequence>
<dbReference type="PANTHER" id="PTHR43133">
    <property type="entry name" value="RNA POLYMERASE ECF-TYPE SIGMA FACTO"/>
    <property type="match status" value="1"/>
</dbReference>
<dbReference type="Pfam" id="PF04542">
    <property type="entry name" value="Sigma70_r2"/>
    <property type="match status" value="1"/>
</dbReference>
<accession>A0A853BY44</accession>
<dbReference type="NCBIfam" id="TIGR02983">
    <property type="entry name" value="SigE-fam_strep"/>
    <property type="match status" value="1"/>
</dbReference>